<dbReference type="PANTHER" id="PTHR45797">
    <property type="entry name" value="RAD54-LIKE"/>
    <property type="match status" value="1"/>
</dbReference>
<evidence type="ECO:0000259" key="10">
    <source>
        <dbReference type="Pfam" id="PF00349"/>
    </source>
</evidence>
<dbReference type="InterPro" id="IPR022672">
    <property type="entry name" value="Hexokinase_N"/>
</dbReference>
<keyword evidence="12" id="KW-1185">Reference proteome</keyword>
<comment type="caution">
    <text evidence="11">The sequence shown here is derived from an EMBL/GenBank/DDBJ whole genome shotgun (WGS) entry which is preliminary data.</text>
</comment>
<comment type="subcellular location">
    <subcellularLocation>
        <location evidence="1">Nucleus</location>
    </subcellularLocation>
</comment>
<keyword evidence="3" id="KW-0547">Nucleotide-binding</keyword>
<dbReference type="GO" id="GO:0005634">
    <property type="term" value="C:nucleus"/>
    <property type="evidence" value="ECO:0007669"/>
    <property type="project" value="UniProtKB-SubCell"/>
</dbReference>
<keyword evidence="9" id="KW-1133">Transmembrane helix</keyword>
<evidence type="ECO:0000256" key="8">
    <source>
        <dbReference type="SAM" id="MobiDB-lite"/>
    </source>
</evidence>
<dbReference type="GO" id="GO:0005524">
    <property type="term" value="F:ATP binding"/>
    <property type="evidence" value="ECO:0007669"/>
    <property type="project" value="UniProtKB-KW"/>
</dbReference>
<evidence type="ECO:0000256" key="7">
    <source>
        <dbReference type="ARBA" id="ARBA00023242"/>
    </source>
</evidence>
<feature type="transmembrane region" description="Helical" evidence="9">
    <location>
        <begin position="170"/>
        <end position="194"/>
    </location>
</feature>
<dbReference type="GO" id="GO:0004386">
    <property type="term" value="F:helicase activity"/>
    <property type="evidence" value="ECO:0007669"/>
    <property type="project" value="UniProtKB-KW"/>
</dbReference>
<feature type="region of interest" description="Disordered" evidence="8">
    <location>
        <begin position="1"/>
        <end position="21"/>
    </location>
</feature>
<proteinExistence type="inferred from homology"/>
<dbReference type="Gene3D" id="3.30.420.40">
    <property type="match status" value="1"/>
</dbReference>
<comment type="similarity">
    <text evidence="2">Belongs to the SNF2/RAD54 helicase family.</text>
</comment>
<evidence type="ECO:0000256" key="9">
    <source>
        <dbReference type="SAM" id="Phobius"/>
    </source>
</evidence>
<evidence type="ECO:0000256" key="1">
    <source>
        <dbReference type="ARBA" id="ARBA00004123"/>
    </source>
</evidence>
<keyword evidence="6" id="KW-0238">DNA-binding</keyword>
<feature type="domain" description="Hexokinase N-terminal" evidence="10">
    <location>
        <begin position="206"/>
        <end position="245"/>
    </location>
</feature>
<dbReference type="Pfam" id="PF00349">
    <property type="entry name" value="Hexokinase_1"/>
    <property type="match status" value="1"/>
</dbReference>
<dbReference type="Proteomes" id="UP001632038">
    <property type="component" value="Unassembled WGS sequence"/>
</dbReference>
<evidence type="ECO:0000256" key="3">
    <source>
        <dbReference type="ARBA" id="ARBA00022741"/>
    </source>
</evidence>
<feature type="compositionally biased region" description="Polar residues" evidence="8">
    <location>
        <begin position="1"/>
        <end position="11"/>
    </location>
</feature>
<dbReference type="GO" id="GO:0003677">
    <property type="term" value="F:DNA binding"/>
    <property type="evidence" value="ECO:0007669"/>
    <property type="project" value="UniProtKB-KW"/>
</dbReference>
<protein>
    <recommendedName>
        <fullName evidence="10">Hexokinase N-terminal domain-containing protein</fullName>
    </recommendedName>
</protein>
<dbReference type="InterPro" id="IPR043129">
    <property type="entry name" value="ATPase_NBD"/>
</dbReference>
<keyword evidence="5" id="KW-0067">ATP-binding</keyword>
<keyword evidence="4" id="KW-0347">Helicase</keyword>
<dbReference type="SUPFAM" id="SSF53067">
    <property type="entry name" value="Actin-like ATPase domain"/>
    <property type="match status" value="1"/>
</dbReference>
<dbReference type="InterPro" id="IPR044574">
    <property type="entry name" value="ARIP4-like"/>
</dbReference>
<dbReference type="PANTHER" id="PTHR45797:SF1">
    <property type="entry name" value="HELICASE ARIP4"/>
    <property type="match status" value="1"/>
</dbReference>
<gene>
    <name evidence="11" type="ORF">CASFOL_039711</name>
</gene>
<accession>A0ABD3BGV8</accession>
<organism evidence="11 12">
    <name type="scientific">Castilleja foliolosa</name>
    <dbReference type="NCBI Taxonomy" id="1961234"/>
    <lineage>
        <taxon>Eukaryota</taxon>
        <taxon>Viridiplantae</taxon>
        <taxon>Streptophyta</taxon>
        <taxon>Embryophyta</taxon>
        <taxon>Tracheophyta</taxon>
        <taxon>Spermatophyta</taxon>
        <taxon>Magnoliopsida</taxon>
        <taxon>eudicotyledons</taxon>
        <taxon>Gunneridae</taxon>
        <taxon>Pentapetalae</taxon>
        <taxon>asterids</taxon>
        <taxon>lamiids</taxon>
        <taxon>Lamiales</taxon>
        <taxon>Orobanchaceae</taxon>
        <taxon>Pedicularideae</taxon>
        <taxon>Castillejinae</taxon>
        <taxon>Castilleja</taxon>
    </lineage>
</organism>
<name>A0ABD3BGV8_9LAMI</name>
<keyword evidence="9" id="KW-0812">Transmembrane</keyword>
<sequence length="249" mass="27396">MPSDASASVQQAEEYLQTHRRRGKILEEGASGFPGKKVVTSERNEAVNESANVDWDSFSKMCSGKPSLEDATFGSKQLASVYLASTPQQTAELGLKFPGVDEVEEIDDVDGTSSDPFVADAIANEGDLSLTEEQKKNFRKEEDANADRKRQIRLKRRRLRKQSKEVQHRISVLLFIGLVSGFLMLFFTGCYGPWALTAFTGANNGEIITVANTYVQVIDEEGVFYALDLGGTNFCVLRVQLGGKERGAL</sequence>
<evidence type="ECO:0000256" key="2">
    <source>
        <dbReference type="ARBA" id="ARBA00007025"/>
    </source>
</evidence>
<evidence type="ECO:0000256" key="4">
    <source>
        <dbReference type="ARBA" id="ARBA00022806"/>
    </source>
</evidence>
<dbReference type="EMBL" id="JAVIJP010000092">
    <property type="protein sequence ID" value="KAL3616321.1"/>
    <property type="molecule type" value="Genomic_DNA"/>
</dbReference>
<dbReference type="AlphaFoldDB" id="A0ABD3BGV8"/>
<evidence type="ECO:0000256" key="6">
    <source>
        <dbReference type="ARBA" id="ARBA00023125"/>
    </source>
</evidence>
<evidence type="ECO:0000256" key="5">
    <source>
        <dbReference type="ARBA" id="ARBA00022840"/>
    </source>
</evidence>
<evidence type="ECO:0000313" key="12">
    <source>
        <dbReference type="Proteomes" id="UP001632038"/>
    </source>
</evidence>
<keyword evidence="9" id="KW-0472">Membrane</keyword>
<reference evidence="12" key="1">
    <citation type="journal article" date="2024" name="IScience">
        <title>Strigolactones Initiate the Formation of Haustorium-like Structures in Castilleja.</title>
        <authorList>
            <person name="Buerger M."/>
            <person name="Peterson D."/>
            <person name="Chory J."/>
        </authorList>
    </citation>
    <scope>NUCLEOTIDE SEQUENCE [LARGE SCALE GENOMIC DNA]</scope>
</reference>
<keyword evidence="4" id="KW-0378">Hydrolase</keyword>
<keyword evidence="7" id="KW-0539">Nucleus</keyword>
<evidence type="ECO:0000313" key="11">
    <source>
        <dbReference type="EMBL" id="KAL3616321.1"/>
    </source>
</evidence>